<dbReference type="OrthoDB" id="9803578at2"/>
<dbReference type="PANTHER" id="PTHR48098">
    <property type="entry name" value="ENTEROCHELIN ESTERASE-RELATED"/>
    <property type="match status" value="1"/>
</dbReference>
<feature type="signal peptide" evidence="1">
    <location>
        <begin position="1"/>
        <end position="18"/>
    </location>
</feature>
<dbReference type="SUPFAM" id="SSF53474">
    <property type="entry name" value="alpha/beta-Hydrolases"/>
    <property type="match status" value="1"/>
</dbReference>
<sequence>MKSFLLSIFTFFCLTASAQKQIVFNSKNLPQADTVWVFTPKKIDKKTKFPTVILLHGFSGNYKQWNNIMDAQKYADEYGYILILPDGLYKSWYMNSPAKPDWQYESFFFDELLPKMKSDFPIDSSKICITGLSMGGHGALRLFLKHTELFLSAGSTSGGVNLRDAIGKFGVPELLGNPDKDSDIWLKYSVITDIEKLAGNKKSIIFDCGSDDFFYASNNALKKKCDNLKINATYISQPGNHNANYWKKSIKQQFEFFQKQILN</sequence>
<evidence type="ECO:0000256" key="1">
    <source>
        <dbReference type="SAM" id="SignalP"/>
    </source>
</evidence>
<comment type="caution">
    <text evidence="2">The sequence shown here is derived from an EMBL/GenBank/DDBJ whole genome shotgun (WGS) entry which is preliminary data.</text>
</comment>
<name>A0A317F1U4_9SPHI</name>
<dbReference type="GO" id="GO:0016747">
    <property type="term" value="F:acyltransferase activity, transferring groups other than amino-acyl groups"/>
    <property type="evidence" value="ECO:0007669"/>
    <property type="project" value="TreeGrafter"/>
</dbReference>
<dbReference type="RefSeq" id="WP_109928935.1">
    <property type="nucleotide sequence ID" value="NZ_QGNY01000002.1"/>
</dbReference>
<dbReference type="InterPro" id="IPR029058">
    <property type="entry name" value="AB_hydrolase_fold"/>
</dbReference>
<dbReference type="PANTHER" id="PTHR48098:SF1">
    <property type="entry name" value="DIACYLGLYCEROL ACYLTRANSFERASE_MYCOLYLTRANSFERASE AG85A"/>
    <property type="match status" value="1"/>
</dbReference>
<evidence type="ECO:0000313" key="3">
    <source>
        <dbReference type="Proteomes" id="UP000245391"/>
    </source>
</evidence>
<dbReference type="Proteomes" id="UP000245391">
    <property type="component" value="Unassembled WGS sequence"/>
</dbReference>
<proteinExistence type="predicted"/>
<protein>
    <submittedName>
        <fullName evidence="2">Esterase</fullName>
    </submittedName>
</protein>
<reference evidence="3" key="1">
    <citation type="submission" date="2018-05" db="EMBL/GenBank/DDBJ databases">
        <title>Pedobacter paludis sp. nov., isolated from wetland soil.</title>
        <authorList>
            <person name="Zhang Y."/>
        </authorList>
    </citation>
    <scope>NUCLEOTIDE SEQUENCE [LARGE SCALE GENOMIC DNA]</scope>
    <source>
        <strain evidence="3">R-8</strain>
    </source>
</reference>
<organism evidence="2 3">
    <name type="scientific">Pedobacter paludis</name>
    <dbReference type="NCBI Taxonomy" id="2203212"/>
    <lineage>
        <taxon>Bacteria</taxon>
        <taxon>Pseudomonadati</taxon>
        <taxon>Bacteroidota</taxon>
        <taxon>Sphingobacteriia</taxon>
        <taxon>Sphingobacteriales</taxon>
        <taxon>Sphingobacteriaceae</taxon>
        <taxon>Pedobacter</taxon>
    </lineage>
</organism>
<gene>
    <name evidence="2" type="ORF">DF947_06745</name>
</gene>
<dbReference type="InterPro" id="IPR000801">
    <property type="entry name" value="Esterase-like"/>
</dbReference>
<keyword evidence="3" id="KW-1185">Reference proteome</keyword>
<keyword evidence="1" id="KW-0732">Signal</keyword>
<dbReference type="InterPro" id="IPR050583">
    <property type="entry name" value="Mycobacterial_A85_antigen"/>
</dbReference>
<dbReference type="Gene3D" id="3.40.50.1820">
    <property type="entry name" value="alpha/beta hydrolase"/>
    <property type="match status" value="1"/>
</dbReference>
<evidence type="ECO:0000313" key="2">
    <source>
        <dbReference type="EMBL" id="PWS32765.1"/>
    </source>
</evidence>
<feature type="chain" id="PRO_5016289170" evidence="1">
    <location>
        <begin position="19"/>
        <end position="263"/>
    </location>
</feature>
<dbReference type="EMBL" id="QGNY01000002">
    <property type="protein sequence ID" value="PWS32765.1"/>
    <property type="molecule type" value="Genomic_DNA"/>
</dbReference>
<dbReference type="AlphaFoldDB" id="A0A317F1U4"/>
<accession>A0A317F1U4</accession>
<dbReference type="Pfam" id="PF00756">
    <property type="entry name" value="Esterase"/>
    <property type="match status" value="1"/>
</dbReference>